<dbReference type="Pfam" id="PF07977">
    <property type="entry name" value="FabA"/>
    <property type="match status" value="1"/>
</dbReference>
<name>A0A7J7IGP2_9RHOD</name>
<dbReference type="GO" id="GO:0016020">
    <property type="term" value="C:membrane"/>
    <property type="evidence" value="ECO:0007669"/>
    <property type="project" value="GOC"/>
</dbReference>
<dbReference type="PANTHER" id="PTHR30272">
    <property type="entry name" value="3-HYDROXYACYL-[ACYL-CARRIER-PROTEIN] DEHYDRATASE"/>
    <property type="match status" value="1"/>
</dbReference>
<evidence type="ECO:0000256" key="8">
    <source>
        <dbReference type="ARBA" id="ARBA00025049"/>
    </source>
</evidence>
<dbReference type="PANTHER" id="PTHR30272:SF1">
    <property type="entry name" value="3-HYDROXYACYL-[ACYL-CARRIER-PROTEIN] DEHYDRATASE"/>
    <property type="match status" value="1"/>
</dbReference>
<sequence length="276" mass="30563">MFAGPGSALFRTAGCSWTRERDESRCTGGVTASQRVGRGQREPERQQQQQQQQQQQRLPLTLHQRRRPCSVLSSRHGLLQRRPGCWSGPRACLGPSGPNGDARTATGVPSSLPTSLRLEAGELSRSVSLPAAVLDAEAIERVLPHRYPFLLVDKVLEYVHEERVVAVKNVSYNEQYFQGHFPSKRIMPGVLQLEALAQCCGLMLLEPSETGSGSMFLFASVEGLRWRRPVRPGDVLVMECEVVALRKRFGIAKCRGRGYVDGDLVVEADMTFACSK</sequence>
<evidence type="ECO:0000256" key="2">
    <source>
        <dbReference type="ARBA" id="ARBA00013167"/>
    </source>
</evidence>
<dbReference type="EC" id="4.2.1.59" evidence="2"/>
<evidence type="ECO:0000256" key="5">
    <source>
        <dbReference type="ARBA" id="ARBA00022556"/>
    </source>
</evidence>
<keyword evidence="11" id="KW-1185">Reference proteome</keyword>
<dbReference type="OrthoDB" id="4155at2759"/>
<dbReference type="GO" id="GO:0019171">
    <property type="term" value="F:(3R)-hydroxyacyl-[acyl-carrier-protein] dehydratase activity"/>
    <property type="evidence" value="ECO:0007669"/>
    <property type="project" value="UniProtKB-EC"/>
</dbReference>
<accession>A0A7J7IGP2</accession>
<dbReference type="GO" id="GO:0009245">
    <property type="term" value="P:lipid A biosynthetic process"/>
    <property type="evidence" value="ECO:0007669"/>
    <property type="project" value="UniProtKB-KW"/>
</dbReference>
<gene>
    <name evidence="10" type="ORF">F1559_003199</name>
</gene>
<dbReference type="EMBL" id="VWRR01000011">
    <property type="protein sequence ID" value="KAF6002243.1"/>
    <property type="molecule type" value="Genomic_DNA"/>
</dbReference>
<evidence type="ECO:0000256" key="1">
    <source>
        <dbReference type="ARBA" id="ARBA00004496"/>
    </source>
</evidence>
<keyword evidence="3" id="KW-0963">Cytoplasm</keyword>
<comment type="caution">
    <text evidence="10">The sequence shown here is derived from an EMBL/GenBank/DDBJ whole genome shotgun (WGS) entry which is preliminary data.</text>
</comment>
<feature type="region of interest" description="Disordered" evidence="9">
    <location>
        <begin position="21"/>
        <end position="66"/>
    </location>
</feature>
<evidence type="ECO:0000313" key="11">
    <source>
        <dbReference type="Proteomes" id="UP000530660"/>
    </source>
</evidence>
<feature type="compositionally biased region" description="Low complexity" evidence="9">
    <location>
        <begin position="46"/>
        <end position="62"/>
    </location>
</feature>
<dbReference type="SUPFAM" id="SSF54637">
    <property type="entry name" value="Thioesterase/thiol ester dehydrase-isomerase"/>
    <property type="match status" value="1"/>
</dbReference>
<evidence type="ECO:0000256" key="4">
    <source>
        <dbReference type="ARBA" id="ARBA00022516"/>
    </source>
</evidence>
<dbReference type="AlphaFoldDB" id="A0A7J7IGP2"/>
<keyword evidence="6" id="KW-0443">Lipid metabolism</keyword>
<keyword evidence="7" id="KW-0456">Lyase</keyword>
<dbReference type="InterPro" id="IPR029069">
    <property type="entry name" value="HotDog_dom_sf"/>
</dbReference>
<evidence type="ECO:0000256" key="6">
    <source>
        <dbReference type="ARBA" id="ARBA00023098"/>
    </source>
</evidence>
<dbReference type="Gene3D" id="3.10.129.10">
    <property type="entry name" value="Hotdog Thioesterase"/>
    <property type="match status" value="1"/>
</dbReference>
<comment type="subcellular location">
    <subcellularLocation>
        <location evidence="1">Cytoplasm</location>
    </subcellularLocation>
</comment>
<dbReference type="InterPro" id="IPR013114">
    <property type="entry name" value="FabA_FabZ"/>
</dbReference>
<evidence type="ECO:0000256" key="9">
    <source>
        <dbReference type="SAM" id="MobiDB-lite"/>
    </source>
</evidence>
<dbReference type="HAMAP" id="MF_00406">
    <property type="entry name" value="FabZ"/>
    <property type="match status" value="1"/>
</dbReference>
<dbReference type="NCBIfam" id="NF000582">
    <property type="entry name" value="PRK00006.1"/>
    <property type="match status" value="1"/>
</dbReference>
<protein>
    <recommendedName>
        <fullName evidence="2">3-hydroxyacyl-[acyl-carrier-protein] dehydratase</fullName>
        <ecNumber evidence="2">4.2.1.59</ecNumber>
    </recommendedName>
</protein>
<proteinExistence type="inferred from homology"/>
<dbReference type="CDD" id="cd01288">
    <property type="entry name" value="FabZ"/>
    <property type="match status" value="1"/>
</dbReference>
<dbReference type="GO" id="GO:0006633">
    <property type="term" value="P:fatty acid biosynthetic process"/>
    <property type="evidence" value="ECO:0007669"/>
    <property type="project" value="InterPro"/>
</dbReference>
<dbReference type="Proteomes" id="UP000530660">
    <property type="component" value="Unassembled WGS sequence"/>
</dbReference>
<evidence type="ECO:0000313" key="10">
    <source>
        <dbReference type="EMBL" id="KAF6002243.1"/>
    </source>
</evidence>
<organism evidence="10 11">
    <name type="scientific">Cyanidiococcus yangmingshanensis</name>
    <dbReference type="NCBI Taxonomy" id="2690220"/>
    <lineage>
        <taxon>Eukaryota</taxon>
        <taxon>Rhodophyta</taxon>
        <taxon>Bangiophyceae</taxon>
        <taxon>Cyanidiales</taxon>
        <taxon>Cyanidiaceae</taxon>
        <taxon>Cyanidiococcus</taxon>
    </lineage>
</organism>
<comment type="function">
    <text evidence="8">Involved in unsaturated fatty acids biosynthesis. Catalyzes the dehydration of short chain beta-hydroxyacyl-ACPs and long chain saturated and unsaturated beta-hydroxyacyl-ACPs.</text>
</comment>
<dbReference type="GO" id="GO:0005737">
    <property type="term" value="C:cytoplasm"/>
    <property type="evidence" value="ECO:0007669"/>
    <property type="project" value="UniProtKB-SubCell"/>
</dbReference>
<reference evidence="10 11" key="1">
    <citation type="journal article" date="2020" name="J. Phycol.">
        <title>Comparative genome analysis reveals Cyanidiococcus gen. nov., a new extremophilic red algal genus sister to Cyanidioschyzon (Cyanidioschyzonaceae, Rhodophyta).</title>
        <authorList>
            <person name="Liu S.-L."/>
            <person name="Chiang Y.-R."/>
            <person name="Yoon H.S."/>
            <person name="Fu H.-Y."/>
        </authorList>
    </citation>
    <scope>NUCLEOTIDE SEQUENCE [LARGE SCALE GENOMIC DNA]</scope>
    <source>
        <strain evidence="10 11">THAL066</strain>
    </source>
</reference>
<dbReference type="FunFam" id="3.10.129.10:FF:000001">
    <property type="entry name" value="3-hydroxyacyl-[acyl-carrier-protein] dehydratase FabZ"/>
    <property type="match status" value="1"/>
</dbReference>
<keyword evidence="5" id="KW-0441">Lipid A biosynthesis</keyword>
<dbReference type="InterPro" id="IPR010084">
    <property type="entry name" value="FabZ"/>
</dbReference>
<evidence type="ECO:0000256" key="7">
    <source>
        <dbReference type="ARBA" id="ARBA00023239"/>
    </source>
</evidence>
<evidence type="ECO:0000256" key="3">
    <source>
        <dbReference type="ARBA" id="ARBA00022490"/>
    </source>
</evidence>
<keyword evidence="4" id="KW-0444">Lipid biosynthesis</keyword>